<dbReference type="Proteomes" id="UP000595198">
    <property type="component" value="Chromosome"/>
</dbReference>
<evidence type="ECO:0000313" key="3">
    <source>
        <dbReference type="EMBL" id="MEO3717698.1"/>
    </source>
</evidence>
<sequence>MTDQYNPRSSSPQDWEQDGYATSAWEQPQGGAHGQYQPQYQYQTQGPNQGGSPQQYPAYQQAPVPEQKSNNGLYVVLGIVGVALAAVAGIGGAYYLNNSSDNSPQSPDTVAAGDSSSSTASPAPGETYTETYTQTVEPETTKQPESSTPTTTQRGNFGLRAFGMDRDDIDAKGWVGSTARCSGGYYARVLAETSSGKAVICENSNNRQQRHYIGDFGEISDTPDAYTVDSFSGNRAVAKNGGYTYTVTPNAVTVTQDGEEIFREPVTDYGVLNAG</sequence>
<evidence type="ECO:0008006" key="9">
    <source>
        <dbReference type="Google" id="ProtNLM"/>
    </source>
</evidence>
<keyword evidence="2" id="KW-1133">Transmembrane helix</keyword>
<dbReference type="EMBL" id="CP065628">
    <property type="protein sequence ID" value="QPR31104.1"/>
    <property type="molecule type" value="Genomic_DNA"/>
</dbReference>
<accession>A0AAW9SYQ8</accession>
<feature type="compositionally biased region" description="Polar residues" evidence="1">
    <location>
        <begin position="143"/>
        <end position="155"/>
    </location>
</feature>
<dbReference type="EMBL" id="JASOOY020000031">
    <property type="protein sequence ID" value="MEO3717698.1"/>
    <property type="molecule type" value="Genomic_DNA"/>
</dbReference>
<feature type="region of interest" description="Disordered" evidence="1">
    <location>
        <begin position="101"/>
        <end position="161"/>
    </location>
</feature>
<evidence type="ECO:0000313" key="7">
    <source>
        <dbReference type="Proteomes" id="UP000595198"/>
    </source>
</evidence>
<feature type="region of interest" description="Disordered" evidence="1">
    <location>
        <begin position="1"/>
        <end position="60"/>
    </location>
</feature>
<feature type="transmembrane region" description="Helical" evidence="2">
    <location>
        <begin position="73"/>
        <end position="96"/>
    </location>
</feature>
<evidence type="ECO:0000313" key="6">
    <source>
        <dbReference type="Proteomes" id="UP000594774"/>
    </source>
</evidence>
<evidence type="ECO:0000256" key="1">
    <source>
        <dbReference type="SAM" id="MobiDB-lite"/>
    </source>
</evidence>
<reference evidence="3" key="3">
    <citation type="submission" date="2024-05" db="EMBL/GenBank/DDBJ databases">
        <authorList>
            <person name="Wolfe A."/>
        </authorList>
    </citation>
    <scope>NUCLEOTIDE SEQUENCE</scope>
    <source>
        <strain evidence="3">UMB1064</strain>
    </source>
</reference>
<evidence type="ECO:0000256" key="2">
    <source>
        <dbReference type="SAM" id="Phobius"/>
    </source>
</evidence>
<keyword evidence="7" id="KW-1185">Reference proteome</keyword>
<reference evidence="6 7" key="1">
    <citation type="submission" date="2020-12" db="EMBL/GenBank/DDBJ databases">
        <title>FDA dAtabase for Regulatory Grade micrObial Sequences (FDA-ARGOS): Supporting development and validation of Infectious Disease Dx tests.</title>
        <authorList>
            <person name="Sproer C."/>
            <person name="Gronow S."/>
            <person name="Severitt S."/>
            <person name="Schroder I."/>
            <person name="Tallon L."/>
            <person name="Sadzewicz L."/>
            <person name="Zhao X."/>
            <person name="Boylan J."/>
            <person name="Ott S."/>
            <person name="Bowen H."/>
            <person name="Vavikolanu K."/>
            <person name="Mehta A."/>
            <person name="Aluvathingal J."/>
            <person name="Nadendla S."/>
            <person name="Lowell S."/>
            <person name="Myers T."/>
            <person name="Yan Y."/>
            <person name="Sichtig H."/>
        </authorList>
    </citation>
    <scope>NUCLEOTIDE SEQUENCE [LARGE SCALE GENOMIC DNA]</scope>
    <source>
        <strain evidence="4 6">FDAARGOS_938</strain>
        <strain evidence="5 7">FDAARGOS_991</strain>
    </source>
</reference>
<keyword evidence="2" id="KW-0812">Transmembrane</keyword>
<feature type="compositionally biased region" description="Low complexity" evidence="1">
    <location>
        <begin position="126"/>
        <end position="138"/>
    </location>
</feature>
<dbReference type="AlphaFoldDB" id="A0AAW9SYQ8"/>
<gene>
    <name evidence="4" type="ORF">I6G95_01060</name>
    <name evidence="5" type="ORF">I6H48_01655</name>
    <name evidence="3" type="ORF">QP460_008855</name>
</gene>
<name>A0AAW9SYQ8_CORAY</name>
<dbReference type="Proteomes" id="UP001223646">
    <property type="component" value="Unassembled WGS sequence"/>
</dbReference>
<keyword evidence="2" id="KW-0472">Membrane</keyword>
<dbReference type="EMBL" id="CP066023">
    <property type="protein sequence ID" value="QQB82982.1"/>
    <property type="molecule type" value="Genomic_DNA"/>
</dbReference>
<feature type="compositionally biased region" description="Low complexity" evidence="1">
    <location>
        <begin position="27"/>
        <end position="60"/>
    </location>
</feature>
<proteinExistence type="predicted"/>
<feature type="compositionally biased region" description="Polar residues" evidence="1">
    <location>
        <begin position="1"/>
        <end position="14"/>
    </location>
</feature>
<reference evidence="3" key="2">
    <citation type="submission" date="2023-05" db="EMBL/GenBank/DDBJ databases">
        <authorList>
            <person name="Du J."/>
        </authorList>
    </citation>
    <scope>NUCLEOTIDE SEQUENCE</scope>
    <source>
        <strain evidence="3">UMB1064</strain>
    </source>
</reference>
<dbReference type="RefSeq" id="WP_197914928.1">
    <property type="nucleotide sequence ID" value="NZ_CP065628.1"/>
</dbReference>
<evidence type="ECO:0000313" key="4">
    <source>
        <dbReference type="EMBL" id="QPR31104.1"/>
    </source>
</evidence>
<evidence type="ECO:0000313" key="8">
    <source>
        <dbReference type="Proteomes" id="UP001223646"/>
    </source>
</evidence>
<evidence type="ECO:0000313" key="5">
    <source>
        <dbReference type="EMBL" id="QQB82982.1"/>
    </source>
</evidence>
<protein>
    <recommendedName>
        <fullName evidence="9">Serine/threonine protein kinase</fullName>
    </recommendedName>
</protein>
<dbReference type="Proteomes" id="UP000594774">
    <property type="component" value="Chromosome"/>
</dbReference>
<organism evidence="3 8">
    <name type="scientific">Corynebacterium amycolatum</name>
    <dbReference type="NCBI Taxonomy" id="43765"/>
    <lineage>
        <taxon>Bacteria</taxon>
        <taxon>Bacillati</taxon>
        <taxon>Actinomycetota</taxon>
        <taxon>Actinomycetes</taxon>
        <taxon>Mycobacteriales</taxon>
        <taxon>Corynebacteriaceae</taxon>
        <taxon>Corynebacterium</taxon>
    </lineage>
</organism>